<name>A0A174I566_9CLOT</name>
<dbReference type="Pfam" id="PF07949">
    <property type="entry name" value="YbbR"/>
    <property type="match status" value="4"/>
</dbReference>
<organism evidence="3 4">
    <name type="scientific">Clostridium disporicum</name>
    <dbReference type="NCBI Taxonomy" id="84024"/>
    <lineage>
        <taxon>Bacteria</taxon>
        <taxon>Bacillati</taxon>
        <taxon>Bacillota</taxon>
        <taxon>Clostridia</taxon>
        <taxon>Eubacteriales</taxon>
        <taxon>Clostridiaceae</taxon>
        <taxon>Clostridium</taxon>
    </lineage>
</organism>
<dbReference type="Proteomes" id="UP000095558">
    <property type="component" value="Unassembled WGS sequence"/>
</dbReference>
<dbReference type="InterPro" id="IPR012505">
    <property type="entry name" value="YbbR"/>
</dbReference>
<keyword evidence="2" id="KW-0812">Transmembrane</keyword>
<gene>
    <name evidence="3" type="ORF">ERS852470_03420</name>
</gene>
<dbReference type="GeneID" id="83013338"/>
<keyword evidence="2" id="KW-1133">Transmembrane helix</keyword>
<dbReference type="RefSeq" id="WP_042402502.1">
    <property type="nucleotide sequence ID" value="NZ_CYZV01000056.1"/>
</dbReference>
<dbReference type="OrthoDB" id="2111604at2"/>
<protein>
    <submittedName>
        <fullName evidence="3">Membrane associated protein</fullName>
    </submittedName>
</protein>
<dbReference type="EMBL" id="CYZV01000056">
    <property type="protein sequence ID" value="CUO80598.1"/>
    <property type="molecule type" value="Genomic_DNA"/>
</dbReference>
<reference evidence="3 4" key="1">
    <citation type="submission" date="2015-09" db="EMBL/GenBank/DDBJ databases">
        <authorList>
            <consortium name="Pathogen Informatics"/>
        </authorList>
    </citation>
    <scope>NUCLEOTIDE SEQUENCE [LARGE SCALE GENOMIC DNA]</scope>
    <source>
        <strain evidence="3 4">2789STDY5834855</strain>
    </source>
</reference>
<dbReference type="PANTHER" id="PTHR37804">
    <property type="entry name" value="CDAA REGULATORY PROTEIN CDAR"/>
    <property type="match status" value="1"/>
</dbReference>
<feature type="transmembrane region" description="Helical" evidence="2">
    <location>
        <begin position="10"/>
        <end position="27"/>
    </location>
</feature>
<proteinExistence type="predicted"/>
<keyword evidence="2" id="KW-0472">Membrane</keyword>
<accession>A0A174I566</accession>
<dbReference type="PANTHER" id="PTHR37804:SF1">
    <property type="entry name" value="CDAA REGULATORY PROTEIN CDAR"/>
    <property type="match status" value="1"/>
</dbReference>
<dbReference type="Gene3D" id="2.170.120.40">
    <property type="entry name" value="YbbR-like domain"/>
    <property type="match status" value="2"/>
</dbReference>
<evidence type="ECO:0000256" key="1">
    <source>
        <dbReference type="SAM" id="MobiDB-lite"/>
    </source>
</evidence>
<evidence type="ECO:0000313" key="4">
    <source>
        <dbReference type="Proteomes" id="UP000095558"/>
    </source>
</evidence>
<dbReference type="Gene3D" id="2.170.120.30">
    <property type="match status" value="2"/>
</dbReference>
<evidence type="ECO:0000256" key="2">
    <source>
        <dbReference type="SAM" id="Phobius"/>
    </source>
</evidence>
<dbReference type="AlphaFoldDB" id="A0A174I566"/>
<dbReference type="InterPro" id="IPR053154">
    <property type="entry name" value="c-di-AMP_regulator"/>
</dbReference>
<feature type="region of interest" description="Disordered" evidence="1">
    <location>
        <begin position="403"/>
        <end position="425"/>
    </location>
</feature>
<evidence type="ECO:0000313" key="3">
    <source>
        <dbReference type="EMBL" id="CUO80598.1"/>
    </source>
</evidence>
<sequence length="425" mass="45832">MDNWNNKQKVIVQLVCILLSLGLWIYVTNIENPIKSYELNNVPVEILNSDSLKDTGLALAPNQNFYVKLKVEGNTQDLFSIDKSDFKITVDLSEFVLKKGENKIAVNIKEAPSTVKIKNSSGLTITVNTEEYSTKEVPVKSEINVISKSSYYVATPVFSPETVVVSGPESLVNKVTKVIAEGEESNAVKTIVKDYIISAVDDNGNEVTGVQLSQKWVEATIEINEGKTVPIKINTTGTLPNGLRLKSISSDTTEIGITGPEEILNNVSEIGTEVIDLSGIKDSTTVEVALGIPDGISIHNGESSIKVNISIDKAQTKEFTISYSIVGTTAEGLTIIPDSDKVTITVSGYADVLNSLTEANFAAELDVSEYTEAGEYTKVPTVNLVGVDNVNIDSVSEVKLTISKDSQTSTNDPNTSTGNTEELNQ</sequence>